<comment type="caution">
    <text evidence="7">The sequence shown here is derived from an EMBL/GenBank/DDBJ whole genome shotgun (WGS) entry which is preliminary data.</text>
</comment>
<dbReference type="Gene3D" id="2.10.25.10">
    <property type="entry name" value="Laminin"/>
    <property type="match status" value="1"/>
</dbReference>
<dbReference type="Pfam" id="PF09443">
    <property type="entry name" value="CFC"/>
    <property type="match status" value="1"/>
</dbReference>
<dbReference type="PROSITE" id="PS00022">
    <property type="entry name" value="EGF_1"/>
    <property type="match status" value="1"/>
</dbReference>
<evidence type="ECO:0000256" key="4">
    <source>
        <dbReference type="ARBA" id="ARBA00023180"/>
    </source>
</evidence>
<dbReference type="GO" id="GO:0007165">
    <property type="term" value="P:signal transduction"/>
    <property type="evidence" value="ECO:0007669"/>
    <property type="project" value="UniProtKB-ARBA"/>
</dbReference>
<proteinExistence type="inferred from homology"/>
<accession>A0AAV7W2E8</accession>
<keyword evidence="8" id="KW-1185">Reference proteome</keyword>
<dbReference type="SUPFAM" id="SSF57196">
    <property type="entry name" value="EGF/Laminin"/>
    <property type="match status" value="2"/>
</dbReference>
<dbReference type="EMBL" id="JANPWB010000002">
    <property type="protein sequence ID" value="KAJ1207239.1"/>
    <property type="molecule type" value="Genomic_DNA"/>
</dbReference>
<dbReference type="AlphaFoldDB" id="A0AAV7W2E8"/>
<keyword evidence="5" id="KW-0732">Signal</keyword>
<protein>
    <recommendedName>
        <fullName evidence="6">EGF-like domain-containing protein</fullName>
    </recommendedName>
</protein>
<evidence type="ECO:0000313" key="7">
    <source>
        <dbReference type="EMBL" id="KAJ1207239.1"/>
    </source>
</evidence>
<feature type="chain" id="PRO_5043944715" description="EGF-like domain-containing protein" evidence="5">
    <location>
        <begin position="23"/>
        <end position="151"/>
    </location>
</feature>
<comment type="similarity">
    <text evidence="1">Belongs to the EGF-CFC (Cripto-1/FRL1/Cryptic) family.</text>
</comment>
<reference evidence="7" key="1">
    <citation type="journal article" date="2022" name="bioRxiv">
        <title>Sequencing and chromosome-scale assembly of the giantPleurodeles waltlgenome.</title>
        <authorList>
            <person name="Brown T."/>
            <person name="Elewa A."/>
            <person name="Iarovenko S."/>
            <person name="Subramanian E."/>
            <person name="Araus A.J."/>
            <person name="Petzold A."/>
            <person name="Susuki M."/>
            <person name="Suzuki K.-i.T."/>
            <person name="Hayashi T."/>
            <person name="Toyoda A."/>
            <person name="Oliveira C."/>
            <person name="Osipova E."/>
            <person name="Leigh N.D."/>
            <person name="Simon A."/>
            <person name="Yun M.H."/>
        </authorList>
    </citation>
    <scope>NUCLEOTIDE SEQUENCE</scope>
    <source>
        <strain evidence="7">20211129_DDA</strain>
        <tissue evidence="7">Liver</tissue>
    </source>
</reference>
<keyword evidence="3" id="KW-1015">Disulfide bond</keyword>
<dbReference type="FunFam" id="2.10.25.10:FF:000421">
    <property type="entry name" value="Teratocarcinoma-derived growth factor"/>
    <property type="match status" value="1"/>
</dbReference>
<dbReference type="InterPro" id="IPR019011">
    <property type="entry name" value="Cryptic/Cripto_CFC-dom"/>
</dbReference>
<evidence type="ECO:0000256" key="3">
    <source>
        <dbReference type="ARBA" id="ARBA00023157"/>
    </source>
</evidence>
<evidence type="ECO:0000313" key="8">
    <source>
        <dbReference type="Proteomes" id="UP001066276"/>
    </source>
</evidence>
<keyword evidence="2" id="KW-0245">EGF-like domain</keyword>
<name>A0AAV7W2E8_PLEWA</name>
<dbReference type="InterPro" id="IPR000742">
    <property type="entry name" value="EGF"/>
</dbReference>
<keyword evidence="4" id="KW-0325">Glycoprotein</keyword>
<evidence type="ECO:0000256" key="2">
    <source>
        <dbReference type="ARBA" id="ARBA00022536"/>
    </source>
</evidence>
<organism evidence="7 8">
    <name type="scientific">Pleurodeles waltl</name>
    <name type="common">Iberian ribbed newt</name>
    <dbReference type="NCBI Taxonomy" id="8319"/>
    <lineage>
        <taxon>Eukaryota</taxon>
        <taxon>Metazoa</taxon>
        <taxon>Chordata</taxon>
        <taxon>Craniata</taxon>
        <taxon>Vertebrata</taxon>
        <taxon>Euteleostomi</taxon>
        <taxon>Amphibia</taxon>
        <taxon>Batrachia</taxon>
        <taxon>Caudata</taxon>
        <taxon>Salamandroidea</taxon>
        <taxon>Salamandridae</taxon>
        <taxon>Pleurodelinae</taxon>
        <taxon>Pleurodeles</taxon>
    </lineage>
</organism>
<feature type="domain" description="EGF-like" evidence="6">
    <location>
        <begin position="92"/>
        <end position="103"/>
    </location>
</feature>
<evidence type="ECO:0000259" key="6">
    <source>
        <dbReference type="PROSITE" id="PS00022"/>
    </source>
</evidence>
<evidence type="ECO:0000256" key="1">
    <source>
        <dbReference type="ARBA" id="ARBA00007384"/>
    </source>
</evidence>
<evidence type="ECO:0000256" key="5">
    <source>
        <dbReference type="SAM" id="SignalP"/>
    </source>
</evidence>
<dbReference type="Proteomes" id="UP001066276">
    <property type="component" value="Chromosome 1_2"/>
</dbReference>
<feature type="signal peptide" evidence="5">
    <location>
        <begin position="1"/>
        <end position="22"/>
    </location>
</feature>
<sequence length="151" mass="16530">MRGVRLLLALLLSFEVTSPGQGCGGDNCIKEEDSNLLTSEKVKRTLDAMSRSRGLAQTPHGAEIAPAGPSYENTPNMKCCENGGTCFLGSFCICPKHFSGRHCEHDMRTRSCGVLAHGQWLMKGCFWCRCGFGALHCFHRAPEENCGKITF</sequence>
<gene>
    <name evidence="7" type="ORF">NDU88_002631</name>
</gene>